<dbReference type="CDD" id="cd12913">
    <property type="entry name" value="PDC1_MCP_like"/>
    <property type="match status" value="1"/>
</dbReference>
<keyword evidence="3 6" id="KW-0812">Transmembrane</keyword>
<organism evidence="8 9">
    <name type="scientific">Psychromarinibacter sediminicola</name>
    <dbReference type="NCBI Taxonomy" id="3033385"/>
    <lineage>
        <taxon>Bacteria</taxon>
        <taxon>Pseudomonadati</taxon>
        <taxon>Pseudomonadota</taxon>
        <taxon>Alphaproteobacteria</taxon>
        <taxon>Rhodobacterales</taxon>
        <taxon>Paracoccaceae</taxon>
        <taxon>Psychromarinibacter</taxon>
    </lineage>
</organism>
<keyword evidence="4 6" id="KW-1133">Transmembrane helix</keyword>
<protein>
    <submittedName>
        <fullName evidence="8">Cache domain-containing protein</fullName>
    </submittedName>
</protein>
<sequence>MPRRLILVLGLVGLQALALVVVLGITYWASQDVLLRYAEGLTARIARDATAYTEDFLDPANDAAVLSRRLIESGVVDTEDRAALTRYLFGLVKMRPNFDGTYYGDEAGEFVFVNRDTSMERSAFRVKDIVTEPERIVELSWVTEQFREVAGRTDPQDDYDPRTRPWYRQAQERGGLAWTAPYIFFTSQRPGITVAVPVDDPETLRFSGAVGVDIGIGALSAFLDGLDISPRGSAAIVAEAGDIIAHSQEELVATPDGQGGVRFGKVADGEDPILTGAAASIEGGLNGLFPGEIRVSRFEAAGETWLGAVQRLRLERTPWTVVTYLPQSDILSPLWRVRNTALWVAAGALLATALLGLVFGGVVMRRR</sequence>
<evidence type="ECO:0000256" key="2">
    <source>
        <dbReference type="ARBA" id="ARBA00022475"/>
    </source>
</evidence>
<dbReference type="EMBL" id="JARGYC010000049">
    <property type="protein sequence ID" value="MDF0602387.1"/>
    <property type="molecule type" value="Genomic_DNA"/>
</dbReference>
<keyword evidence="5 6" id="KW-0472">Membrane</keyword>
<dbReference type="Pfam" id="PF02743">
    <property type="entry name" value="dCache_1"/>
    <property type="match status" value="1"/>
</dbReference>
<accession>A0AAE3NXD3</accession>
<dbReference type="InterPro" id="IPR033479">
    <property type="entry name" value="dCache_1"/>
</dbReference>
<dbReference type="SUPFAM" id="SSF103190">
    <property type="entry name" value="Sensory domain-like"/>
    <property type="match status" value="1"/>
</dbReference>
<comment type="subcellular location">
    <subcellularLocation>
        <location evidence="1">Cell membrane</location>
        <topology evidence="1">Multi-pass membrane protein</topology>
    </subcellularLocation>
</comment>
<evidence type="ECO:0000256" key="6">
    <source>
        <dbReference type="SAM" id="Phobius"/>
    </source>
</evidence>
<evidence type="ECO:0000256" key="5">
    <source>
        <dbReference type="ARBA" id="ARBA00023136"/>
    </source>
</evidence>
<dbReference type="InterPro" id="IPR029151">
    <property type="entry name" value="Sensor-like_sf"/>
</dbReference>
<gene>
    <name evidence="8" type="ORF">P1J78_16735</name>
</gene>
<feature type="transmembrane region" description="Helical" evidence="6">
    <location>
        <begin position="341"/>
        <end position="364"/>
    </location>
</feature>
<dbReference type="AlphaFoldDB" id="A0AAE3NXD3"/>
<evidence type="ECO:0000256" key="1">
    <source>
        <dbReference type="ARBA" id="ARBA00004651"/>
    </source>
</evidence>
<keyword evidence="2" id="KW-1003">Cell membrane</keyword>
<evidence type="ECO:0000256" key="4">
    <source>
        <dbReference type="ARBA" id="ARBA00022989"/>
    </source>
</evidence>
<evidence type="ECO:0000256" key="3">
    <source>
        <dbReference type="ARBA" id="ARBA00022692"/>
    </source>
</evidence>
<reference evidence="8" key="1">
    <citation type="submission" date="2023-03" db="EMBL/GenBank/DDBJ databases">
        <title>Multiphase analysis and comparison of six strains from genera Psychromarinibacter, Lutimaribacter, and Maritimibacter, including a novel species: Psychromarinibacter sediminicola sp. nov.</title>
        <authorList>
            <person name="Wang Y.-H."/>
            <person name="Ye M.-Q."/>
            <person name="Du Z.-J."/>
        </authorList>
    </citation>
    <scope>NUCLEOTIDE SEQUENCE</scope>
    <source>
        <strain evidence="8">C21-152</strain>
    </source>
</reference>
<dbReference type="RefSeq" id="WP_275568516.1">
    <property type="nucleotide sequence ID" value="NZ_JARGYC010000049.1"/>
</dbReference>
<dbReference type="Gene3D" id="3.30.450.20">
    <property type="entry name" value="PAS domain"/>
    <property type="match status" value="1"/>
</dbReference>
<proteinExistence type="predicted"/>
<dbReference type="Proteomes" id="UP001220964">
    <property type="component" value="Unassembled WGS sequence"/>
</dbReference>
<dbReference type="GO" id="GO:0005886">
    <property type="term" value="C:plasma membrane"/>
    <property type="evidence" value="ECO:0007669"/>
    <property type="project" value="UniProtKB-SubCell"/>
</dbReference>
<evidence type="ECO:0000313" key="8">
    <source>
        <dbReference type="EMBL" id="MDF0602387.1"/>
    </source>
</evidence>
<feature type="domain" description="Cache" evidence="7">
    <location>
        <begin position="63"/>
        <end position="323"/>
    </location>
</feature>
<evidence type="ECO:0000313" key="9">
    <source>
        <dbReference type="Proteomes" id="UP001220964"/>
    </source>
</evidence>
<name>A0AAE3NXD3_9RHOB</name>
<comment type="caution">
    <text evidence="8">The sequence shown here is derived from an EMBL/GenBank/DDBJ whole genome shotgun (WGS) entry which is preliminary data.</text>
</comment>
<evidence type="ECO:0000259" key="7">
    <source>
        <dbReference type="Pfam" id="PF02743"/>
    </source>
</evidence>
<keyword evidence="9" id="KW-1185">Reference proteome</keyword>